<keyword evidence="9" id="KW-1185">Reference proteome</keyword>
<keyword evidence="5 6" id="KW-0472">Membrane</keyword>
<evidence type="ECO:0000259" key="7">
    <source>
        <dbReference type="Pfam" id="PF09335"/>
    </source>
</evidence>
<dbReference type="Proteomes" id="UP000011910">
    <property type="component" value="Unassembled WGS sequence"/>
</dbReference>
<sequence>MKNSNSTSAEENRWHLQAEEPPIDTVQKSKGPLYISLGLVAALVGSYFLVPGVQEFFKEAWEVLTSDNEARIQAWVGQFGWLGPLVIIIAMVLQMFLLVIPTPLLMVVSVLAFGPVWGTLIILAAVFCASSIGYMIGAYLGPPVVGKLLGKKGQRTVEGFIDDYGFWAILVTRLAPFLSNDAISFVAGMLRMGYWRFIGATLLGITPLAILIAWLGQENDRLKSGLIWVSVISFIGFVGYVWWDRRRKKRISNRINPSH</sequence>
<gene>
    <name evidence="8" type="primary">ydjZ_1</name>
    <name evidence="8" type="ORF">ADICEAN_01022</name>
</gene>
<feature type="transmembrane region" description="Helical" evidence="6">
    <location>
        <begin position="194"/>
        <end position="214"/>
    </location>
</feature>
<comment type="subcellular location">
    <subcellularLocation>
        <location evidence="1 6">Cell membrane</location>
        <topology evidence="1 6">Multi-pass membrane protein</topology>
    </subcellularLocation>
</comment>
<dbReference type="OrthoDB" id="9812980at2"/>
<dbReference type="GO" id="GO:0005886">
    <property type="term" value="C:plasma membrane"/>
    <property type="evidence" value="ECO:0007669"/>
    <property type="project" value="UniProtKB-SubCell"/>
</dbReference>
<feature type="transmembrane region" description="Helical" evidence="6">
    <location>
        <begin position="164"/>
        <end position="187"/>
    </location>
</feature>
<keyword evidence="4 6" id="KW-1133">Transmembrane helix</keyword>
<evidence type="ECO:0000256" key="6">
    <source>
        <dbReference type="RuleBase" id="RU366058"/>
    </source>
</evidence>
<feature type="domain" description="VTT" evidence="7">
    <location>
        <begin position="100"/>
        <end position="217"/>
    </location>
</feature>
<evidence type="ECO:0000313" key="9">
    <source>
        <dbReference type="Proteomes" id="UP000011910"/>
    </source>
</evidence>
<evidence type="ECO:0000256" key="1">
    <source>
        <dbReference type="ARBA" id="ARBA00004651"/>
    </source>
</evidence>
<evidence type="ECO:0000256" key="5">
    <source>
        <dbReference type="ARBA" id="ARBA00023136"/>
    </source>
</evidence>
<name>M7N5H6_9BACT</name>
<dbReference type="PATRIC" id="fig|1279009.4.peg.1036"/>
<feature type="transmembrane region" description="Helical" evidence="6">
    <location>
        <begin position="226"/>
        <end position="243"/>
    </location>
</feature>
<dbReference type="EMBL" id="AODQ01000016">
    <property type="protein sequence ID" value="EMR03873.1"/>
    <property type="molecule type" value="Genomic_DNA"/>
</dbReference>
<reference evidence="8 9" key="1">
    <citation type="journal article" date="2013" name="Genome Announc.">
        <title>Draft Genome Sequence of Cesiribacter andamanensis Strain AMV16T, Isolated from a Soil Sample from a Mud Volcano in the Andaman Islands, India.</title>
        <authorList>
            <person name="Shivaji S."/>
            <person name="Ara S."/>
            <person name="Begum Z."/>
            <person name="Srinivas T.N."/>
            <person name="Singh A."/>
            <person name="Kumar Pinnaka A."/>
        </authorList>
    </citation>
    <scope>NUCLEOTIDE SEQUENCE [LARGE SCALE GENOMIC DNA]</scope>
    <source>
        <strain evidence="8 9">AMV16</strain>
    </source>
</reference>
<evidence type="ECO:0000256" key="2">
    <source>
        <dbReference type="ARBA" id="ARBA00022475"/>
    </source>
</evidence>
<dbReference type="AlphaFoldDB" id="M7N5H6"/>
<feature type="transmembrane region" description="Helical" evidence="6">
    <location>
        <begin position="33"/>
        <end position="50"/>
    </location>
</feature>
<dbReference type="RefSeq" id="WP_009194424.1">
    <property type="nucleotide sequence ID" value="NZ_AODQ01000016.1"/>
</dbReference>
<evidence type="ECO:0000256" key="4">
    <source>
        <dbReference type="ARBA" id="ARBA00022989"/>
    </source>
</evidence>
<feature type="transmembrane region" description="Helical" evidence="6">
    <location>
        <begin position="120"/>
        <end position="140"/>
    </location>
</feature>
<keyword evidence="2 6" id="KW-1003">Cell membrane</keyword>
<protein>
    <recommendedName>
        <fullName evidence="6">TVP38/TMEM64 family membrane protein</fullName>
    </recommendedName>
</protein>
<proteinExistence type="inferred from homology"/>
<dbReference type="Pfam" id="PF09335">
    <property type="entry name" value="VTT_dom"/>
    <property type="match status" value="1"/>
</dbReference>
<keyword evidence="3 6" id="KW-0812">Transmembrane</keyword>
<dbReference type="InterPro" id="IPR032816">
    <property type="entry name" value="VTT_dom"/>
</dbReference>
<dbReference type="InterPro" id="IPR015414">
    <property type="entry name" value="TMEM64"/>
</dbReference>
<comment type="similarity">
    <text evidence="6">Belongs to the TVP38/TMEM64 family.</text>
</comment>
<accession>M7N5H6</accession>
<feature type="transmembrane region" description="Helical" evidence="6">
    <location>
        <begin position="85"/>
        <end position="113"/>
    </location>
</feature>
<comment type="caution">
    <text evidence="8">The sequence shown here is derived from an EMBL/GenBank/DDBJ whole genome shotgun (WGS) entry which is preliminary data.</text>
</comment>
<dbReference type="STRING" id="1279009.ADICEAN_01022"/>
<dbReference type="eggNOG" id="COG0398">
    <property type="taxonomic scope" value="Bacteria"/>
</dbReference>
<evidence type="ECO:0000313" key="8">
    <source>
        <dbReference type="EMBL" id="EMR03873.1"/>
    </source>
</evidence>
<organism evidence="8 9">
    <name type="scientific">Cesiribacter andamanensis AMV16</name>
    <dbReference type="NCBI Taxonomy" id="1279009"/>
    <lineage>
        <taxon>Bacteria</taxon>
        <taxon>Pseudomonadati</taxon>
        <taxon>Bacteroidota</taxon>
        <taxon>Cytophagia</taxon>
        <taxon>Cytophagales</taxon>
        <taxon>Cesiribacteraceae</taxon>
        <taxon>Cesiribacter</taxon>
    </lineage>
</organism>
<evidence type="ECO:0000256" key="3">
    <source>
        <dbReference type="ARBA" id="ARBA00022692"/>
    </source>
</evidence>
<dbReference type="PANTHER" id="PTHR12677:SF59">
    <property type="entry name" value="GOLGI APPARATUS MEMBRANE PROTEIN TVP38-RELATED"/>
    <property type="match status" value="1"/>
</dbReference>
<dbReference type="PANTHER" id="PTHR12677">
    <property type="entry name" value="GOLGI APPARATUS MEMBRANE PROTEIN TVP38-RELATED"/>
    <property type="match status" value="1"/>
</dbReference>